<reference evidence="4 5" key="1">
    <citation type="journal article" date="2019" name="Genome Biol. Evol.">
        <title>Insights into the evolution of the New World diploid cottons (Gossypium, subgenus Houzingenia) based on genome sequencing.</title>
        <authorList>
            <person name="Grover C.E."/>
            <person name="Arick M.A. 2nd"/>
            <person name="Thrash A."/>
            <person name="Conover J.L."/>
            <person name="Sanders W.S."/>
            <person name="Peterson D.G."/>
            <person name="Frelichowski J.E."/>
            <person name="Scheffler J.A."/>
            <person name="Scheffler B.E."/>
            <person name="Wendel J.F."/>
        </authorList>
    </citation>
    <scope>NUCLEOTIDE SEQUENCE [LARGE SCALE GENOMIC DNA]</scope>
    <source>
        <strain evidence="4">1</strain>
        <tissue evidence="4">Leaf</tissue>
    </source>
</reference>
<evidence type="ECO:0000256" key="3">
    <source>
        <dbReference type="ARBA" id="ARBA00023242"/>
    </source>
</evidence>
<proteinExistence type="inferred from homology"/>
<dbReference type="PANTHER" id="PTHR12638">
    <property type="entry name" value="PROTEIN MAGO NASHI HOMOLOG"/>
    <property type="match status" value="1"/>
</dbReference>
<comment type="similarity">
    <text evidence="2">Belongs to the mago nashi family.</text>
</comment>
<organism evidence="4 5">
    <name type="scientific">Gossypium schwendimanii</name>
    <name type="common">Cotton</name>
    <dbReference type="NCBI Taxonomy" id="34291"/>
    <lineage>
        <taxon>Eukaryota</taxon>
        <taxon>Viridiplantae</taxon>
        <taxon>Streptophyta</taxon>
        <taxon>Embryophyta</taxon>
        <taxon>Tracheophyta</taxon>
        <taxon>Spermatophyta</taxon>
        <taxon>Magnoliopsida</taxon>
        <taxon>eudicotyledons</taxon>
        <taxon>Gunneridae</taxon>
        <taxon>Pentapetalae</taxon>
        <taxon>rosids</taxon>
        <taxon>malvids</taxon>
        <taxon>Malvales</taxon>
        <taxon>Malvaceae</taxon>
        <taxon>Malvoideae</taxon>
        <taxon>Gossypium</taxon>
    </lineage>
</organism>
<evidence type="ECO:0000256" key="2">
    <source>
        <dbReference type="ARBA" id="ARBA00009270"/>
    </source>
</evidence>
<keyword evidence="5" id="KW-1185">Reference proteome</keyword>
<comment type="subcellular location">
    <subcellularLocation>
        <location evidence="1">Nucleus</location>
    </subcellularLocation>
</comment>
<gene>
    <name evidence="4" type="ORF">Goshw_025488</name>
</gene>
<evidence type="ECO:0000313" key="4">
    <source>
        <dbReference type="EMBL" id="MBA0863759.1"/>
    </source>
</evidence>
<keyword evidence="3" id="KW-0539">Nucleus</keyword>
<dbReference type="GO" id="GO:0008380">
    <property type="term" value="P:RNA splicing"/>
    <property type="evidence" value="ECO:0007669"/>
    <property type="project" value="InterPro"/>
</dbReference>
<name>A0A7J9LZY2_GOSSC</name>
<comment type="caution">
    <text evidence="4">The sequence shown here is derived from an EMBL/GenBank/DDBJ whole genome shotgun (WGS) entry which is preliminary data.</text>
</comment>
<dbReference type="InterPro" id="IPR036605">
    <property type="entry name" value="Mago_nashi_sf"/>
</dbReference>
<dbReference type="GO" id="GO:0035145">
    <property type="term" value="C:exon-exon junction complex"/>
    <property type="evidence" value="ECO:0007669"/>
    <property type="project" value="InterPro"/>
</dbReference>
<accession>A0A7J9LZY2</accession>
<dbReference type="SUPFAM" id="SSF89817">
    <property type="entry name" value="Mago nashi protein"/>
    <property type="match status" value="1"/>
</dbReference>
<dbReference type="AlphaFoldDB" id="A0A7J9LZY2"/>
<dbReference type="OrthoDB" id="10392723at2759"/>
<dbReference type="PANTHER" id="PTHR12638:SF0">
    <property type="entry name" value="MAGO HOMOLOG, EXON JUNCTION COMPLEX SUBUNIT-RELATED"/>
    <property type="match status" value="1"/>
</dbReference>
<sequence>MNLFSTIGAQISGSVWTLANVKADKTYVFNCPQVLAEKGSFLLGSTCACRPGVRYSTVWSRICGNNGGRGRRRALPPLLRGAKRKIRPRVFELEFKPDGKLCYANNSNYKNDTMIRKEVFLVPAVLKECRRIIAERIVKTVNNI</sequence>
<dbReference type="Proteomes" id="UP000593576">
    <property type="component" value="Unassembled WGS sequence"/>
</dbReference>
<dbReference type="EMBL" id="JABFAF010000008">
    <property type="protein sequence ID" value="MBA0863759.1"/>
    <property type="molecule type" value="Genomic_DNA"/>
</dbReference>
<dbReference type="InterPro" id="IPR004023">
    <property type="entry name" value="Mago_nashi"/>
</dbReference>
<evidence type="ECO:0000256" key="1">
    <source>
        <dbReference type="ARBA" id="ARBA00004123"/>
    </source>
</evidence>
<dbReference type="Gene3D" id="3.30.1560.10">
    <property type="entry name" value="Mago nashi"/>
    <property type="match status" value="1"/>
</dbReference>
<dbReference type="Pfam" id="PF02792">
    <property type="entry name" value="Mago_nashi"/>
    <property type="match status" value="1"/>
</dbReference>
<evidence type="ECO:0000313" key="5">
    <source>
        <dbReference type="Proteomes" id="UP000593576"/>
    </source>
</evidence>
<protein>
    <submittedName>
        <fullName evidence="4">Uncharacterized protein</fullName>
    </submittedName>
</protein>